<feature type="compositionally biased region" description="Basic and acidic residues" evidence="1">
    <location>
        <begin position="457"/>
        <end position="471"/>
    </location>
</feature>
<gene>
    <name evidence="3" type="ORF">BRARA_G02677</name>
</gene>
<feature type="compositionally biased region" description="Basic residues" evidence="1">
    <location>
        <begin position="499"/>
        <end position="508"/>
    </location>
</feature>
<feature type="compositionally biased region" description="Basic residues" evidence="1">
    <location>
        <begin position="524"/>
        <end position="540"/>
    </location>
</feature>
<feature type="compositionally biased region" description="Polar residues" evidence="1">
    <location>
        <begin position="558"/>
        <end position="579"/>
    </location>
</feature>
<dbReference type="InterPro" id="IPR040256">
    <property type="entry name" value="At4g02000-like"/>
</dbReference>
<accession>A0A397YZC2</accession>
<feature type="region of interest" description="Disordered" evidence="1">
    <location>
        <begin position="228"/>
        <end position="330"/>
    </location>
</feature>
<evidence type="ECO:0000259" key="2">
    <source>
        <dbReference type="Pfam" id="PF14111"/>
    </source>
</evidence>
<feature type="compositionally biased region" description="Polar residues" evidence="1">
    <location>
        <begin position="232"/>
        <end position="242"/>
    </location>
</feature>
<dbReference type="InterPro" id="IPR025558">
    <property type="entry name" value="DUF4283"/>
</dbReference>
<sequence length="601" mass="67834">MHRRLSSAEKGKAVALEHRPAPRTARVRLSEPDNASLRQKHSLTLIGRVTNPSVQKVWALIPFFTDHWKADIPPTGADLGAGMFQFQFDLESDLLTVLAKRPYHYARWMIILERWEPTISPSFPSMIPFWIKIQGIPVHLWTEEAAQQIGEDIGTFETADVTPLAIRMRVHINGRLPLIKATTIEYPNGEEGTATLVYEKLEKHCSHCNRLDHELRDCLEAKHQKKAMLASQDGSQRTTGSVANKEPSNLRDKIFQTEPSRHPPNREGQSRPLSRYNGGNKSLEVPTRDRAPSHYSRSRSYQRQEWLPKDKYHRDSYSREHARHGQTTHQYSRERLENFRGDGRLPIQEDKASSYGYQQSLERGIPRDTTDDRVPQKALEAARDELESVMNQYTNCADPIESAARKERIRQAELKGQLEESAAQIARAALARTNAVESPPSPPTKSQERVPASQRLGQRDQDTEIEKDFSQERLPISSRLGPVGNDMFPSEEIAPAPAQKRKPGRPPGKRTIASSPGLLPGASSRKRKVQQVRTPNCRRKLQVDADKASKARAVTKKGGTSRNRGAQEDSGTNSENQPIVNMIPAAARRRMDFRIPSHPAP</sequence>
<name>A0A397YZC2_BRACM</name>
<feature type="compositionally biased region" description="Basic and acidic residues" evidence="1">
    <location>
        <begin position="248"/>
        <end position="269"/>
    </location>
</feature>
<dbReference type="EMBL" id="CM010634">
    <property type="protein sequence ID" value="RID55413.1"/>
    <property type="molecule type" value="Genomic_DNA"/>
</dbReference>
<feature type="compositionally biased region" description="Basic and acidic residues" evidence="1">
    <location>
        <begin position="306"/>
        <end position="320"/>
    </location>
</feature>
<proteinExistence type="predicted"/>
<feature type="domain" description="DUF4283" evidence="2">
    <location>
        <begin position="39"/>
        <end position="121"/>
    </location>
</feature>
<dbReference type="Proteomes" id="UP000264353">
    <property type="component" value="Chromosome A7"/>
</dbReference>
<evidence type="ECO:0000313" key="4">
    <source>
        <dbReference type="Proteomes" id="UP000264353"/>
    </source>
</evidence>
<dbReference type="Pfam" id="PF14111">
    <property type="entry name" value="DUF4283"/>
    <property type="match status" value="1"/>
</dbReference>
<dbReference type="PANTHER" id="PTHR31286:SF163">
    <property type="entry name" value="ZINC KNUCKLE CX2CX4HX4C DOMAIN-CONTAINING PROTEIN"/>
    <property type="match status" value="1"/>
</dbReference>
<organism evidence="3 4">
    <name type="scientific">Brassica campestris</name>
    <name type="common">Field mustard</name>
    <dbReference type="NCBI Taxonomy" id="3711"/>
    <lineage>
        <taxon>Eukaryota</taxon>
        <taxon>Viridiplantae</taxon>
        <taxon>Streptophyta</taxon>
        <taxon>Embryophyta</taxon>
        <taxon>Tracheophyta</taxon>
        <taxon>Spermatophyta</taxon>
        <taxon>Magnoliopsida</taxon>
        <taxon>eudicotyledons</taxon>
        <taxon>Gunneridae</taxon>
        <taxon>Pentapetalae</taxon>
        <taxon>rosids</taxon>
        <taxon>malvids</taxon>
        <taxon>Brassicales</taxon>
        <taxon>Brassicaceae</taxon>
        <taxon>Brassiceae</taxon>
        <taxon>Brassica</taxon>
    </lineage>
</organism>
<evidence type="ECO:0000313" key="3">
    <source>
        <dbReference type="EMBL" id="RID55413.1"/>
    </source>
</evidence>
<dbReference type="AlphaFoldDB" id="A0A397YZC2"/>
<feature type="region of interest" description="Disordered" evidence="1">
    <location>
        <begin position="433"/>
        <end position="601"/>
    </location>
</feature>
<dbReference type="PANTHER" id="PTHR31286">
    <property type="entry name" value="GLYCINE-RICH CELL WALL STRUCTURAL PROTEIN 1.8-LIKE"/>
    <property type="match status" value="1"/>
</dbReference>
<evidence type="ECO:0000256" key="1">
    <source>
        <dbReference type="SAM" id="MobiDB-lite"/>
    </source>
</evidence>
<reference evidence="3 4" key="1">
    <citation type="submission" date="2018-06" db="EMBL/GenBank/DDBJ databases">
        <title>WGS assembly of Brassica rapa FPsc.</title>
        <authorList>
            <person name="Bowman J."/>
            <person name="Kohchi T."/>
            <person name="Yamato K."/>
            <person name="Jenkins J."/>
            <person name="Shu S."/>
            <person name="Ishizaki K."/>
            <person name="Yamaoka S."/>
            <person name="Nishihama R."/>
            <person name="Nakamura Y."/>
            <person name="Berger F."/>
            <person name="Adam C."/>
            <person name="Aki S."/>
            <person name="Althoff F."/>
            <person name="Araki T."/>
            <person name="Arteaga-Vazquez M."/>
            <person name="Balasubrmanian S."/>
            <person name="Bauer D."/>
            <person name="Boehm C."/>
            <person name="Briginshaw L."/>
            <person name="Caballero-Perez J."/>
            <person name="Catarino B."/>
            <person name="Chen F."/>
            <person name="Chiyoda S."/>
            <person name="Chovatia M."/>
            <person name="Davies K."/>
            <person name="Delmans M."/>
            <person name="Demura T."/>
            <person name="Dierschke T."/>
            <person name="Dolan L."/>
            <person name="Dorantes-Acosta A."/>
            <person name="Eklund D."/>
            <person name="Florent S."/>
            <person name="Flores-Sandoval E."/>
            <person name="Fujiyama A."/>
            <person name="Fukuzawa H."/>
            <person name="Galik B."/>
            <person name="Grimanelli D."/>
            <person name="Grimwood J."/>
            <person name="Grossniklaus U."/>
            <person name="Hamada T."/>
            <person name="Haseloff J."/>
            <person name="Hetherington A."/>
            <person name="Higo A."/>
            <person name="Hirakawa Y."/>
            <person name="Hundley H."/>
            <person name="Ikeda Y."/>
            <person name="Inoue K."/>
            <person name="Inoue S."/>
            <person name="Ishida S."/>
            <person name="Jia Q."/>
            <person name="Kakita M."/>
            <person name="Kanazawa T."/>
            <person name="Kawai Y."/>
            <person name="Kawashima T."/>
            <person name="Kennedy M."/>
            <person name="Kinose K."/>
            <person name="Kinoshita T."/>
            <person name="Kohara Y."/>
            <person name="Koide E."/>
            <person name="Komatsu K."/>
            <person name="Kopischke S."/>
            <person name="Kubo M."/>
            <person name="Kyozuka J."/>
            <person name="Lagercrantz U."/>
            <person name="Lin S."/>
            <person name="Lindquist E."/>
            <person name="Lipzen A."/>
            <person name="Lu C."/>
            <person name="Luna E."/>
            <person name="Martienssen R."/>
            <person name="Minamino N."/>
            <person name="Mizutani M."/>
            <person name="Mizutani M."/>
            <person name="Mochizuki N."/>
            <person name="Monte I."/>
            <person name="Mosher R."/>
            <person name="Nagasaki H."/>
            <person name="Nakagami H."/>
            <person name="Naramoto S."/>
            <person name="Nishitani K."/>
            <person name="Ohtani M."/>
            <person name="Okamoto T."/>
            <person name="Okumura M."/>
            <person name="Phillips J."/>
            <person name="Pollak B."/>
            <person name="Reinders A."/>
            <person name="Roevekamp M."/>
            <person name="Sano R."/>
            <person name="Sawa S."/>
            <person name="Schmid M."/>
            <person name="Shirakawa M."/>
            <person name="Solano R."/>
            <person name="Spunde A."/>
            <person name="Suetsugu N."/>
            <person name="Sugano S."/>
            <person name="Sugiyama A."/>
            <person name="Sun R."/>
            <person name="Suzuki Y."/>
            <person name="Takenaka M."/>
            <person name="Takezawa D."/>
            <person name="Tomogane H."/>
            <person name="Tsuzuki M."/>
            <person name="Ueda T."/>
            <person name="Umeda M."/>
            <person name="Ward J."/>
            <person name="Watanabe Y."/>
            <person name="Yazaki K."/>
            <person name="Yokoyama R."/>
            <person name="Yoshitake Y."/>
            <person name="Yotsui I."/>
            <person name="Zachgo S."/>
            <person name="Schmutz J."/>
        </authorList>
    </citation>
    <scope>NUCLEOTIDE SEQUENCE [LARGE SCALE GENOMIC DNA]</scope>
    <source>
        <strain evidence="4">cv. B-3</strain>
    </source>
</reference>
<protein>
    <recommendedName>
        <fullName evidence="2">DUF4283 domain-containing protein</fullName>
    </recommendedName>
</protein>